<dbReference type="SMART" id="SM00100">
    <property type="entry name" value="cNMP"/>
    <property type="match status" value="1"/>
</dbReference>
<dbReference type="InterPro" id="IPR014710">
    <property type="entry name" value="RmlC-like_jellyroll"/>
</dbReference>
<evidence type="ECO:0000313" key="3">
    <source>
        <dbReference type="Proteomes" id="UP000782312"/>
    </source>
</evidence>
<dbReference type="CDD" id="cd00038">
    <property type="entry name" value="CAP_ED"/>
    <property type="match status" value="1"/>
</dbReference>
<dbReference type="EMBL" id="JACPUR010000001">
    <property type="protein sequence ID" value="MBI3126235.1"/>
    <property type="molecule type" value="Genomic_DNA"/>
</dbReference>
<sequence length="142" mass="15849">MNKIECIGRIPLFQGFPRHLLRKISTFCVERSYGPGDLLCREGTKGLGLFFIVEGKVEIFGSASNGKEKRLATLGPGEVVGEMMILDRSPRSASARALDDVTCYLMPEWDFRRLLKAYPEIAVRLLPTLAGRIRAMDKAMLS</sequence>
<dbReference type="GO" id="GO:0005829">
    <property type="term" value="C:cytosol"/>
    <property type="evidence" value="ECO:0007669"/>
    <property type="project" value="TreeGrafter"/>
</dbReference>
<accession>A0A932ML57</accession>
<gene>
    <name evidence="2" type="ORF">HYZ11_01350</name>
</gene>
<dbReference type="AlphaFoldDB" id="A0A932ML57"/>
<dbReference type="InterPro" id="IPR050397">
    <property type="entry name" value="Env_Response_Regulators"/>
</dbReference>
<evidence type="ECO:0000313" key="2">
    <source>
        <dbReference type="EMBL" id="MBI3126235.1"/>
    </source>
</evidence>
<reference evidence="2" key="1">
    <citation type="submission" date="2020-07" db="EMBL/GenBank/DDBJ databases">
        <title>Huge and variable diversity of episymbiotic CPR bacteria and DPANN archaea in groundwater ecosystems.</title>
        <authorList>
            <person name="He C.Y."/>
            <person name="Keren R."/>
            <person name="Whittaker M."/>
            <person name="Farag I.F."/>
            <person name="Doudna J."/>
            <person name="Cate J.H.D."/>
            <person name="Banfield J.F."/>
        </authorList>
    </citation>
    <scope>NUCLEOTIDE SEQUENCE</scope>
    <source>
        <strain evidence="2">NC_groundwater_763_Ag_S-0.2um_68_21</strain>
    </source>
</reference>
<dbReference type="PROSITE" id="PS50042">
    <property type="entry name" value="CNMP_BINDING_3"/>
    <property type="match status" value="1"/>
</dbReference>
<dbReference type="InterPro" id="IPR000595">
    <property type="entry name" value="cNMP-bd_dom"/>
</dbReference>
<dbReference type="PANTHER" id="PTHR24567:SF74">
    <property type="entry name" value="HTH-TYPE TRANSCRIPTIONAL REGULATOR ARCR"/>
    <property type="match status" value="1"/>
</dbReference>
<feature type="domain" description="Cyclic nucleotide-binding" evidence="1">
    <location>
        <begin position="12"/>
        <end position="132"/>
    </location>
</feature>
<dbReference type="Pfam" id="PF00027">
    <property type="entry name" value="cNMP_binding"/>
    <property type="match status" value="1"/>
</dbReference>
<evidence type="ECO:0000259" key="1">
    <source>
        <dbReference type="PROSITE" id="PS50042"/>
    </source>
</evidence>
<organism evidence="2 3">
    <name type="scientific">Tectimicrobiota bacterium</name>
    <dbReference type="NCBI Taxonomy" id="2528274"/>
    <lineage>
        <taxon>Bacteria</taxon>
        <taxon>Pseudomonadati</taxon>
        <taxon>Nitrospinota/Tectimicrobiota group</taxon>
        <taxon>Candidatus Tectimicrobiota</taxon>
    </lineage>
</organism>
<dbReference type="Proteomes" id="UP000782312">
    <property type="component" value="Unassembled WGS sequence"/>
</dbReference>
<name>A0A932ML57_UNCTE</name>
<dbReference type="Gene3D" id="2.60.120.10">
    <property type="entry name" value="Jelly Rolls"/>
    <property type="match status" value="1"/>
</dbReference>
<proteinExistence type="predicted"/>
<dbReference type="InterPro" id="IPR018490">
    <property type="entry name" value="cNMP-bd_dom_sf"/>
</dbReference>
<dbReference type="SUPFAM" id="SSF51206">
    <property type="entry name" value="cAMP-binding domain-like"/>
    <property type="match status" value="1"/>
</dbReference>
<comment type="caution">
    <text evidence="2">The sequence shown here is derived from an EMBL/GenBank/DDBJ whole genome shotgun (WGS) entry which is preliminary data.</text>
</comment>
<protein>
    <submittedName>
        <fullName evidence="2">Cyclic nucleotide-binding domain-containing protein</fullName>
    </submittedName>
</protein>
<dbReference type="PANTHER" id="PTHR24567">
    <property type="entry name" value="CRP FAMILY TRANSCRIPTIONAL REGULATORY PROTEIN"/>
    <property type="match status" value="1"/>
</dbReference>
<dbReference type="GO" id="GO:0003700">
    <property type="term" value="F:DNA-binding transcription factor activity"/>
    <property type="evidence" value="ECO:0007669"/>
    <property type="project" value="TreeGrafter"/>
</dbReference>